<dbReference type="AlphaFoldDB" id="A0ABD1HHX8"/>
<dbReference type="EMBL" id="JBEAFC010000005">
    <property type="protein sequence ID" value="KAL1555764.1"/>
    <property type="molecule type" value="Genomic_DNA"/>
</dbReference>
<proteinExistence type="predicted"/>
<organism evidence="1 2">
    <name type="scientific">Salvia divinorum</name>
    <name type="common">Maria pastora</name>
    <name type="synonym">Diviner's sage</name>
    <dbReference type="NCBI Taxonomy" id="28513"/>
    <lineage>
        <taxon>Eukaryota</taxon>
        <taxon>Viridiplantae</taxon>
        <taxon>Streptophyta</taxon>
        <taxon>Embryophyta</taxon>
        <taxon>Tracheophyta</taxon>
        <taxon>Spermatophyta</taxon>
        <taxon>Magnoliopsida</taxon>
        <taxon>eudicotyledons</taxon>
        <taxon>Gunneridae</taxon>
        <taxon>Pentapetalae</taxon>
        <taxon>asterids</taxon>
        <taxon>lamiids</taxon>
        <taxon>Lamiales</taxon>
        <taxon>Lamiaceae</taxon>
        <taxon>Nepetoideae</taxon>
        <taxon>Mentheae</taxon>
        <taxon>Salviinae</taxon>
        <taxon>Salvia</taxon>
        <taxon>Salvia subgen. Calosphace</taxon>
    </lineage>
</organism>
<dbReference type="Proteomes" id="UP001567538">
    <property type="component" value="Unassembled WGS sequence"/>
</dbReference>
<gene>
    <name evidence="1" type="ORF">AAHA92_11465</name>
</gene>
<protein>
    <submittedName>
        <fullName evidence="1">Uncharacterized protein</fullName>
    </submittedName>
</protein>
<accession>A0ABD1HHX8</accession>
<comment type="caution">
    <text evidence="1">The sequence shown here is derived from an EMBL/GenBank/DDBJ whole genome shotgun (WGS) entry which is preliminary data.</text>
</comment>
<reference evidence="1 2" key="1">
    <citation type="submission" date="2024-06" db="EMBL/GenBank/DDBJ databases">
        <title>A chromosome level genome sequence of Diviner's sage (Salvia divinorum).</title>
        <authorList>
            <person name="Ford S.A."/>
            <person name="Ro D.-K."/>
            <person name="Ness R.W."/>
            <person name="Phillips M.A."/>
        </authorList>
    </citation>
    <scope>NUCLEOTIDE SEQUENCE [LARGE SCALE GENOMIC DNA]</scope>
    <source>
        <strain evidence="1">SAF-2024a</strain>
        <tissue evidence="1">Leaf</tissue>
    </source>
</reference>
<keyword evidence="2" id="KW-1185">Reference proteome</keyword>
<sequence>MQLISGFAFIQKPTQYQPTDIHIKFFKKIREKNKKKSHRKAAGLYTLRRRAYLRRQHQILTFSNSATLETYHLNPLKKLSKFSEGFVVSQ</sequence>
<evidence type="ECO:0000313" key="2">
    <source>
        <dbReference type="Proteomes" id="UP001567538"/>
    </source>
</evidence>
<name>A0ABD1HHX8_SALDI</name>
<evidence type="ECO:0000313" key="1">
    <source>
        <dbReference type="EMBL" id="KAL1555764.1"/>
    </source>
</evidence>